<dbReference type="EMBL" id="BAAAQN010000062">
    <property type="protein sequence ID" value="GAA2055693.1"/>
    <property type="molecule type" value="Genomic_DNA"/>
</dbReference>
<comment type="caution">
    <text evidence="2">The sequence shown here is derived from an EMBL/GenBank/DDBJ whole genome shotgun (WGS) entry which is preliminary data.</text>
</comment>
<name>A0ABN2VEL6_9ACTN</name>
<protein>
    <submittedName>
        <fullName evidence="2">Uncharacterized protein</fullName>
    </submittedName>
</protein>
<gene>
    <name evidence="2" type="ORF">GCM10009839_75610</name>
</gene>
<keyword evidence="1" id="KW-0732">Signal</keyword>
<dbReference type="RefSeq" id="WP_344670521.1">
    <property type="nucleotide sequence ID" value="NZ_BAAAQN010000062.1"/>
</dbReference>
<keyword evidence="3" id="KW-1185">Reference proteome</keyword>
<feature type="chain" id="PRO_5045673232" evidence="1">
    <location>
        <begin position="32"/>
        <end position="450"/>
    </location>
</feature>
<evidence type="ECO:0000313" key="2">
    <source>
        <dbReference type="EMBL" id="GAA2055693.1"/>
    </source>
</evidence>
<organism evidence="2 3">
    <name type="scientific">Catenulispora yoronensis</name>
    <dbReference type="NCBI Taxonomy" id="450799"/>
    <lineage>
        <taxon>Bacteria</taxon>
        <taxon>Bacillati</taxon>
        <taxon>Actinomycetota</taxon>
        <taxon>Actinomycetes</taxon>
        <taxon>Catenulisporales</taxon>
        <taxon>Catenulisporaceae</taxon>
        <taxon>Catenulispora</taxon>
    </lineage>
</organism>
<evidence type="ECO:0000313" key="3">
    <source>
        <dbReference type="Proteomes" id="UP001500751"/>
    </source>
</evidence>
<proteinExistence type="predicted"/>
<dbReference type="InterPro" id="IPR043504">
    <property type="entry name" value="Peptidase_S1_PA_chymotrypsin"/>
</dbReference>
<accession>A0ABN2VEL6</accession>
<sequence length="450" mass="45029">MRRKALVARCGVLAAGLLAAVAVLPAGGAQAGTGAAGTAVVAAGLLTDAQLAALTPAALAARLAPLRAVANAVGAAGRGPVADVYGNLAIDAGSDLVTVYLTDPAQAKRVLTAARAVDPAIDGGLIRFLPAAATHAALDAAARRVVALADAGQLPVHVDLVGPAADASGLELDVDDTVAARSALTATATTATTTTTATSLAASLGVPLVYKPGHALQVKSWADVKWHDSTPFIGGDAITGSGSGHGCTAGLPAVRKSDGHPIMITAAHCYGVGTAVYTRAGTAGDYSNGLKGNYVGTVTARVQEWDAETIDGANNNADESDTTGWLPLTSFAYSYNGDYVCHDGQRSFFMGHPTPCNIKVSNQDMYCGPSTGCPGLSYTARGVWGNAVNNGWGAAGGDSGATIFAVGSGGVRQARGLLSDGTPGDGTPGVFWTEATDIFNAFGLTLNPQT</sequence>
<dbReference type="Gene3D" id="2.40.10.10">
    <property type="entry name" value="Trypsin-like serine proteases"/>
    <property type="match status" value="2"/>
</dbReference>
<reference evidence="2 3" key="1">
    <citation type="journal article" date="2019" name="Int. J. Syst. Evol. Microbiol.">
        <title>The Global Catalogue of Microorganisms (GCM) 10K type strain sequencing project: providing services to taxonomists for standard genome sequencing and annotation.</title>
        <authorList>
            <consortium name="The Broad Institute Genomics Platform"/>
            <consortium name="The Broad Institute Genome Sequencing Center for Infectious Disease"/>
            <person name="Wu L."/>
            <person name="Ma J."/>
        </authorList>
    </citation>
    <scope>NUCLEOTIDE SEQUENCE [LARGE SCALE GENOMIC DNA]</scope>
    <source>
        <strain evidence="2 3">JCM 16014</strain>
    </source>
</reference>
<dbReference type="Proteomes" id="UP001500751">
    <property type="component" value="Unassembled WGS sequence"/>
</dbReference>
<evidence type="ECO:0000256" key="1">
    <source>
        <dbReference type="SAM" id="SignalP"/>
    </source>
</evidence>
<feature type="signal peptide" evidence="1">
    <location>
        <begin position="1"/>
        <end position="31"/>
    </location>
</feature>